<evidence type="ECO:0000256" key="3">
    <source>
        <dbReference type="ARBA" id="ARBA00023004"/>
    </source>
</evidence>
<dbReference type="GO" id="GO:0046872">
    <property type="term" value="F:metal ion binding"/>
    <property type="evidence" value="ECO:0007669"/>
    <property type="project" value="UniProtKB-KW"/>
</dbReference>
<feature type="region of interest" description="Disordered" evidence="4">
    <location>
        <begin position="778"/>
        <end position="806"/>
    </location>
</feature>
<feature type="compositionally biased region" description="Basic residues" evidence="4">
    <location>
        <begin position="732"/>
        <end position="742"/>
    </location>
</feature>
<dbReference type="InterPro" id="IPR000898">
    <property type="entry name" value="Indolamine_dOase"/>
</dbReference>
<keyword evidence="3" id="KW-0408">Iron</keyword>
<comment type="similarity">
    <text evidence="1">Belongs to the indoleamine 2,3-dioxygenase family.</text>
</comment>
<dbReference type="PANTHER" id="PTHR28657">
    <property type="entry name" value="INDOLEAMINE 2,3-DIOXYGENASE"/>
    <property type="match status" value="1"/>
</dbReference>
<dbReference type="PANTHER" id="PTHR28657:SF3">
    <property type="entry name" value="INDOLEAMINE 2,3-DIOXYGENASE"/>
    <property type="match status" value="1"/>
</dbReference>
<dbReference type="GO" id="GO:0019441">
    <property type="term" value="P:L-tryptophan catabolic process to kynurenine"/>
    <property type="evidence" value="ECO:0007669"/>
    <property type="project" value="InterPro"/>
</dbReference>
<dbReference type="EMBL" id="BBTG02000016">
    <property type="protein sequence ID" value="GAO14338.1"/>
    <property type="molecule type" value="Genomic_DNA"/>
</dbReference>
<comment type="caution">
    <text evidence="5">The sequence shown here is derived from an EMBL/GenBank/DDBJ whole genome shotgun (WGS) entry which is preliminary data.</text>
</comment>
<evidence type="ECO:0000256" key="2">
    <source>
        <dbReference type="ARBA" id="ARBA00022723"/>
    </source>
</evidence>
<dbReference type="InterPro" id="IPR037217">
    <property type="entry name" value="Trp/Indoleamine_2_3_dOase-like"/>
</dbReference>
<feature type="compositionally biased region" description="Polar residues" evidence="4">
    <location>
        <begin position="551"/>
        <end position="560"/>
    </location>
</feature>
<feature type="region of interest" description="Disordered" evidence="4">
    <location>
        <begin position="732"/>
        <end position="753"/>
    </location>
</feature>
<proteinExistence type="inferred from homology"/>
<organism evidence="5 6">
    <name type="scientific">Ustilaginoidea virens</name>
    <name type="common">Rice false smut fungus</name>
    <name type="synonym">Villosiclava virens</name>
    <dbReference type="NCBI Taxonomy" id="1159556"/>
    <lineage>
        <taxon>Eukaryota</taxon>
        <taxon>Fungi</taxon>
        <taxon>Dikarya</taxon>
        <taxon>Ascomycota</taxon>
        <taxon>Pezizomycotina</taxon>
        <taxon>Sordariomycetes</taxon>
        <taxon>Hypocreomycetidae</taxon>
        <taxon>Hypocreales</taxon>
        <taxon>Clavicipitaceae</taxon>
        <taxon>Ustilaginoidea</taxon>
    </lineage>
</organism>
<sequence>MGSVAAPAPFHVLDDARPDDRSLPAFMVSTTRGFLPRMDPVVTLPPEFAALESLLQRMPVKTLSGEPGLLAGSKLGGVVDSEFPDLTDHMEKYKHDLPVMNALYRDYSFLASAYLLEPCHERFVRGEEYGLGRQVLPRNIARPIARCAEIAGFLPFMEYAGSYALYNYRLEDPSRGLEYDNLRLIRAFEHGLDPTSSEAGFVLVHIDMVRNSGPLVAGTVKCLDVASQLSSPLGTPAQRAAFNQGLGEVLAALVKINAVMETMWAKSRPTEYTSFRTFIFGITSQSMFPNGVVYEGLNDGEPLSFRGESGANDSMVPLMDNLLQVPMPDTPLTEILRDFRKYRPSNHKDFLQHVKHVSEAHDVRGFALALDRAKPASDEERDLVRESRSLWLQILDQVRDFRWRHWCFAREYILKRTSHPTATGGSPIVTWLPNQLEAVLAEMVHIDELARRDDERGLGKVCERVMEGALRQRDTLRKEVEKYCAERGSARQRRAQTQKPVGVIRRPGSRLSSGRAIQTRDWGRLTSTRFKHPTGGALVELNSALKHGLVPSSSTGSTNEGLLRDGPRRRRRVVRVRHPRRHPRPGRQVPLPGQPAPRVQVSPAARPPAPASWCAGTWSSPPPAACTTRTQPDSLVVIVDPSGRMRVGNGHQRPRTLPWVGYSWPGSYVHRSREHEAILEFAVPVFSPRVCRKRVRPVLAEVGADNFCGEGRAAGSAGHGDGQRHWRALRGQRRRGGHRLLQRRQGGPDCHPGVATSMFEQMRFVANSYERNEVPYPYPYPYPEDEVAPGRARRRGARRERGEACD</sequence>
<gene>
    <name evidence="5" type="ORF">UVI_02034130</name>
</gene>
<dbReference type="Pfam" id="PF01231">
    <property type="entry name" value="IDO"/>
    <property type="match status" value="1"/>
</dbReference>
<dbReference type="SUPFAM" id="SSF140959">
    <property type="entry name" value="Indolic compounds 2,3-dioxygenase-like"/>
    <property type="match status" value="1"/>
</dbReference>
<dbReference type="AlphaFoldDB" id="A0A1B5KTX6"/>
<dbReference type="Proteomes" id="UP000054053">
    <property type="component" value="Unassembled WGS sequence"/>
</dbReference>
<dbReference type="GO" id="GO:0016702">
    <property type="term" value="F:oxidoreductase activity, acting on single donors with incorporation of molecular oxygen, incorporation of two atoms of oxygen"/>
    <property type="evidence" value="ECO:0007669"/>
    <property type="project" value="UniProtKB-ARBA"/>
</dbReference>
<feature type="compositionally biased region" description="Basic residues" evidence="4">
    <location>
        <begin position="567"/>
        <end position="585"/>
    </location>
</feature>
<dbReference type="GO" id="GO:0020037">
    <property type="term" value="F:heme binding"/>
    <property type="evidence" value="ECO:0007669"/>
    <property type="project" value="InterPro"/>
</dbReference>
<feature type="region of interest" description="Disordered" evidence="4">
    <location>
        <begin position="549"/>
        <end position="614"/>
    </location>
</feature>
<protein>
    <recommendedName>
        <fullName evidence="7">Indoleamine 2,3-dioxygenase-like protein</fullName>
    </recommendedName>
</protein>
<keyword evidence="2" id="KW-0479">Metal-binding</keyword>
<evidence type="ECO:0000256" key="4">
    <source>
        <dbReference type="SAM" id="MobiDB-lite"/>
    </source>
</evidence>
<name>A0A1B5KTX6_USTVR</name>
<feature type="region of interest" description="Disordered" evidence="4">
    <location>
        <begin position="490"/>
        <end position="515"/>
    </location>
</feature>
<evidence type="ECO:0008006" key="7">
    <source>
        <dbReference type="Google" id="ProtNLM"/>
    </source>
</evidence>
<reference evidence="6" key="1">
    <citation type="journal article" date="2016" name="Genome Announc.">
        <title>Genome sequence of Ustilaginoidea virens IPU010, a rice pathogenic fungus causing false smut.</title>
        <authorList>
            <person name="Kumagai T."/>
            <person name="Ishii T."/>
            <person name="Terai G."/>
            <person name="Umemura M."/>
            <person name="Machida M."/>
            <person name="Asai K."/>
        </authorList>
    </citation>
    <scope>NUCLEOTIDE SEQUENCE [LARGE SCALE GENOMIC DNA]</scope>
    <source>
        <strain evidence="6">IPU010</strain>
    </source>
</reference>
<evidence type="ECO:0000313" key="5">
    <source>
        <dbReference type="EMBL" id="GAO14338.1"/>
    </source>
</evidence>
<accession>A0A1B5KTX6</accession>
<dbReference type="FunFam" id="1.20.58.480:FF:000005">
    <property type="entry name" value="Indoleamine 2,3-dioxygenase family protein"/>
    <property type="match status" value="1"/>
</dbReference>
<evidence type="ECO:0000256" key="1">
    <source>
        <dbReference type="ARBA" id="ARBA00007119"/>
    </source>
</evidence>
<dbReference type="Gene3D" id="1.20.58.480">
    <property type="match status" value="1"/>
</dbReference>
<evidence type="ECO:0000313" key="6">
    <source>
        <dbReference type="Proteomes" id="UP000054053"/>
    </source>
</evidence>